<dbReference type="InterPro" id="IPR003439">
    <property type="entry name" value="ABC_transporter-like_ATP-bd"/>
</dbReference>
<dbReference type="GO" id="GO:0005524">
    <property type="term" value="F:ATP binding"/>
    <property type="evidence" value="ECO:0007669"/>
    <property type="project" value="InterPro"/>
</dbReference>
<dbReference type="PANTHER" id="PTHR19229:SF271">
    <property type="entry name" value="ABC TRANSPORTER CED-7"/>
    <property type="match status" value="1"/>
</dbReference>
<keyword evidence="3" id="KW-1185">Reference proteome</keyword>
<dbReference type="GO" id="GO:0016020">
    <property type="term" value="C:membrane"/>
    <property type="evidence" value="ECO:0007669"/>
    <property type="project" value="InterPro"/>
</dbReference>
<feature type="domain" description="ABC transporter" evidence="1">
    <location>
        <begin position="9"/>
        <end position="59"/>
    </location>
</feature>
<protein>
    <submittedName>
        <fullName evidence="4">ATPase_AAA_core domain-containing protein</fullName>
    </submittedName>
</protein>
<dbReference type="InterPro" id="IPR027417">
    <property type="entry name" value="P-loop_NTPase"/>
</dbReference>
<dbReference type="GO" id="GO:0140359">
    <property type="term" value="F:ABC-type transporter activity"/>
    <property type="evidence" value="ECO:0007669"/>
    <property type="project" value="InterPro"/>
</dbReference>
<dbReference type="OMA" id="CLQCIAN"/>
<dbReference type="Pfam" id="PF00005">
    <property type="entry name" value="ABC_tran"/>
    <property type="match status" value="1"/>
</dbReference>
<proteinExistence type="predicted"/>
<dbReference type="InterPro" id="IPR026082">
    <property type="entry name" value="ABCA"/>
</dbReference>
<evidence type="ECO:0000313" key="2">
    <source>
        <dbReference type="EMBL" id="VDL68079.1"/>
    </source>
</evidence>
<dbReference type="Gene3D" id="3.40.50.300">
    <property type="entry name" value="P-loop containing nucleotide triphosphate hydrolases"/>
    <property type="match status" value="1"/>
</dbReference>
<dbReference type="EMBL" id="UYSL01008501">
    <property type="protein sequence ID" value="VDL68079.1"/>
    <property type="molecule type" value="Genomic_DNA"/>
</dbReference>
<accession>A0A0N4XPN6</accession>
<evidence type="ECO:0000259" key="1">
    <source>
        <dbReference type="Pfam" id="PF00005"/>
    </source>
</evidence>
<gene>
    <name evidence="2" type="ORF">NBR_LOCUS4490</name>
</gene>
<dbReference type="GO" id="GO:0016887">
    <property type="term" value="F:ATP hydrolysis activity"/>
    <property type="evidence" value="ECO:0007669"/>
    <property type="project" value="InterPro"/>
</dbReference>
<organism evidence="4">
    <name type="scientific">Nippostrongylus brasiliensis</name>
    <name type="common">Rat hookworm</name>
    <dbReference type="NCBI Taxonomy" id="27835"/>
    <lineage>
        <taxon>Eukaryota</taxon>
        <taxon>Metazoa</taxon>
        <taxon>Ecdysozoa</taxon>
        <taxon>Nematoda</taxon>
        <taxon>Chromadorea</taxon>
        <taxon>Rhabditida</taxon>
        <taxon>Rhabditina</taxon>
        <taxon>Rhabditomorpha</taxon>
        <taxon>Strongyloidea</taxon>
        <taxon>Heligmosomidae</taxon>
        <taxon>Nippostrongylus</taxon>
    </lineage>
</organism>
<name>A0A0N4XPN6_NIPBR</name>
<evidence type="ECO:0000313" key="3">
    <source>
        <dbReference type="Proteomes" id="UP000271162"/>
    </source>
</evidence>
<reference evidence="4" key="1">
    <citation type="submission" date="2017-02" db="UniProtKB">
        <authorList>
            <consortium name="WormBaseParasite"/>
        </authorList>
    </citation>
    <scope>IDENTIFICATION</scope>
</reference>
<dbReference type="STRING" id="27835.A0A0N4XPN6"/>
<dbReference type="GO" id="GO:0005319">
    <property type="term" value="F:lipid transporter activity"/>
    <property type="evidence" value="ECO:0007669"/>
    <property type="project" value="TreeGrafter"/>
</dbReference>
<dbReference type="AlphaFoldDB" id="A0A0N4XPN6"/>
<dbReference type="Proteomes" id="UP000271162">
    <property type="component" value="Unassembled WGS sequence"/>
</dbReference>
<dbReference type="SUPFAM" id="SSF52540">
    <property type="entry name" value="P-loop containing nucleoside triphosphate hydrolases"/>
    <property type="match status" value="1"/>
</dbReference>
<sequence>MHGFPQPEDMADLVLRNVGMVDHADKLVRYYSGGQRRKISVGLALLAPTRIIILDEPTAGIDPKARREIWEVLSIMRDSSQSALLLTSHSMDECEALCSRVAILRKGRLIAIGTSQQLKSRYAFLFIFRCRFLKNRTAKHHHIILPY</sequence>
<reference evidence="2 3" key="2">
    <citation type="submission" date="2018-11" db="EMBL/GenBank/DDBJ databases">
        <authorList>
            <consortium name="Pathogen Informatics"/>
        </authorList>
    </citation>
    <scope>NUCLEOTIDE SEQUENCE [LARGE SCALE GENOMIC DNA]</scope>
</reference>
<dbReference type="PANTHER" id="PTHR19229">
    <property type="entry name" value="ATP-BINDING CASSETTE TRANSPORTER SUBFAMILY A ABCA"/>
    <property type="match status" value="1"/>
</dbReference>
<dbReference type="WBParaSite" id="NBR_0000448801-mRNA-1">
    <property type="protein sequence ID" value="NBR_0000448801-mRNA-1"/>
    <property type="gene ID" value="NBR_0000448801"/>
</dbReference>
<evidence type="ECO:0000313" key="4">
    <source>
        <dbReference type="WBParaSite" id="NBR_0000448801-mRNA-1"/>
    </source>
</evidence>